<dbReference type="Proteomes" id="UP000070544">
    <property type="component" value="Unassembled WGS sequence"/>
</dbReference>
<name>A0A139A7N6_GONPJ</name>
<keyword evidence="3" id="KW-1185">Reference proteome</keyword>
<evidence type="ECO:0000313" key="3">
    <source>
        <dbReference type="Proteomes" id="UP000070544"/>
    </source>
</evidence>
<protein>
    <submittedName>
        <fullName evidence="2">Uncharacterized protein</fullName>
    </submittedName>
</protein>
<sequence length="217" mass="22343">MGLQPDTMTNSMQKYTIAPHDLNSTVNLAAIYHSQLAIVMQVGTVKSLNPKKMIIPTQTNQPQQENAYVPGDEFYRQMAALPDAQKPAGYGVWTEYLTWDPAGCSYHDAVRPLSGICQVGTSAGCPPNVQAFTAPPTPGSTVSLPTGGSGGSTSGSTSNKTGTTTRSASAASPTPSAAGANAGAFSVSNNAVSQGRSFCWELMAGAVCVLVALVGVL</sequence>
<reference evidence="2 3" key="1">
    <citation type="journal article" date="2015" name="Genome Biol. Evol.">
        <title>Phylogenomic analyses indicate that early fungi evolved digesting cell walls of algal ancestors of land plants.</title>
        <authorList>
            <person name="Chang Y."/>
            <person name="Wang S."/>
            <person name="Sekimoto S."/>
            <person name="Aerts A.L."/>
            <person name="Choi C."/>
            <person name="Clum A."/>
            <person name="LaButti K.M."/>
            <person name="Lindquist E.A."/>
            <person name="Yee Ngan C."/>
            <person name="Ohm R.A."/>
            <person name="Salamov A.A."/>
            <person name="Grigoriev I.V."/>
            <person name="Spatafora J.W."/>
            <person name="Berbee M.L."/>
        </authorList>
    </citation>
    <scope>NUCLEOTIDE SEQUENCE [LARGE SCALE GENOMIC DNA]</scope>
    <source>
        <strain evidence="2 3">JEL478</strain>
    </source>
</reference>
<feature type="compositionally biased region" description="Low complexity" evidence="1">
    <location>
        <begin position="154"/>
        <end position="175"/>
    </location>
</feature>
<dbReference type="AlphaFoldDB" id="A0A139A7N6"/>
<accession>A0A139A7N6</accession>
<dbReference type="EMBL" id="KQ965785">
    <property type="protein sequence ID" value="KXS12714.1"/>
    <property type="molecule type" value="Genomic_DNA"/>
</dbReference>
<organism evidence="2 3">
    <name type="scientific">Gonapodya prolifera (strain JEL478)</name>
    <name type="common">Monoblepharis prolifera</name>
    <dbReference type="NCBI Taxonomy" id="1344416"/>
    <lineage>
        <taxon>Eukaryota</taxon>
        <taxon>Fungi</taxon>
        <taxon>Fungi incertae sedis</taxon>
        <taxon>Chytridiomycota</taxon>
        <taxon>Chytridiomycota incertae sedis</taxon>
        <taxon>Monoblepharidomycetes</taxon>
        <taxon>Monoblepharidales</taxon>
        <taxon>Gonapodyaceae</taxon>
        <taxon>Gonapodya</taxon>
    </lineage>
</organism>
<feature type="region of interest" description="Disordered" evidence="1">
    <location>
        <begin position="136"/>
        <end position="175"/>
    </location>
</feature>
<proteinExistence type="predicted"/>
<evidence type="ECO:0000313" key="2">
    <source>
        <dbReference type="EMBL" id="KXS12714.1"/>
    </source>
</evidence>
<gene>
    <name evidence="2" type="ORF">M427DRAFT_157108</name>
</gene>
<evidence type="ECO:0000256" key="1">
    <source>
        <dbReference type="SAM" id="MobiDB-lite"/>
    </source>
</evidence>